<dbReference type="RefSeq" id="WP_345228028.1">
    <property type="nucleotide sequence ID" value="NZ_BAABHA010000015.1"/>
</dbReference>
<reference evidence="3" key="1">
    <citation type="journal article" date="2019" name="Int. J. Syst. Evol. Microbiol.">
        <title>The Global Catalogue of Microorganisms (GCM) 10K type strain sequencing project: providing services to taxonomists for standard genome sequencing and annotation.</title>
        <authorList>
            <consortium name="The Broad Institute Genomics Platform"/>
            <consortium name="The Broad Institute Genome Sequencing Center for Infectious Disease"/>
            <person name="Wu L."/>
            <person name="Ma J."/>
        </authorList>
    </citation>
    <scope>NUCLEOTIDE SEQUENCE [LARGE SCALE GENOMIC DNA]</scope>
    <source>
        <strain evidence="3">JCM 17924</strain>
    </source>
</reference>
<evidence type="ECO:0008006" key="4">
    <source>
        <dbReference type="Google" id="ProtNLM"/>
    </source>
</evidence>
<comment type="caution">
    <text evidence="2">The sequence shown here is derived from an EMBL/GenBank/DDBJ whole genome shotgun (WGS) entry which is preliminary data.</text>
</comment>
<dbReference type="EMBL" id="BAABHA010000015">
    <property type="protein sequence ID" value="GAA4393610.1"/>
    <property type="molecule type" value="Genomic_DNA"/>
</dbReference>
<protein>
    <recommendedName>
        <fullName evidence="4">Lipoprotein</fullName>
    </recommendedName>
</protein>
<evidence type="ECO:0000256" key="1">
    <source>
        <dbReference type="SAM" id="SignalP"/>
    </source>
</evidence>
<evidence type="ECO:0000313" key="3">
    <source>
        <dbReference type="Proteomes" id="UP001500454"/>
    </source>
</evidence>
<name>A0ABP8JNA9_9BACT</name>
<keyword evidence="1" id="KW-0732">Signal</keyword>
<gene>
    <name evidence="2" type="ORF">GCM10023186_45330</name>
</gene>
<feature type="chain" id="PRO_5046534898" description="Lipoprotein" evidence="1">
    <location>
        <begin position="21"/>
        <end position="160"/>
    </location>
</feature>
<organism evidence="2 3">
    <name type="scientific">Hymenobacter koreensis</name>
    <dbReference type="NCBI Taxonomy" id="1084523"/>
    <lineage>
        <taxon>Bacteria</taxon>
        <taxon>Pseudomonadati</taxon>
        <taxon>Bacteroidota</taxon>
        <taxon>Cytophagia</taxon>
        <taxon>Cytophagales</taxon>
        <taxon>Hymenobacteraceae</taxon>
        <taxon>Hymenobacter</taxon>
    </lineage>
</organism>
<feature type="signal peptide" evidence="1">
    <location>
        <begin position="1"/>
        <end position="20"/>
    </location>
</feature>
<sequence>MKTLSTLRIILYLMAGLSLAGCGKKEEPKPAPKSYAVSLRVTGQNLQGLGADISYATAKNHIRGPYGAGPTGTEAFAATASKTFDLGRLGPEDLVEGYVNFRNVRATTTPRPPATAVLKMEIIVDGRVHSTGQITGAGPAPGSGYNPHLQGYVALETENL</sequence>
<dbReference type="Proteomes" id="UP001500454">
    <property type="component" value="Unassembled WGS sequence"/>
</dbReference>
<keyword evidence="3" id="KW-1185">Reference proteome</keyword>
<evidence type="ECO:0000313" key="2">
    <source>
        <dbReference type="EMBL" id="GAA4393610.1"/>
    </source>
</evidence>
<accession>A0ABP8JNA9</accession>
<proteinExistence type="predicted"/>
<dbReference type="PROSITE" id="PS51257">
    <property type="entry name" value="PROKAR_LIPOPROTEIN"/>
    <property type="match status" value="1"/>
</dbReference>